<dbReference type="InterPro" id="IPR029063">
    <property type="entry name" value="SAM-dependent_MTases_sf"/>
</dbReference>
<evidence type="ECO:0000313" key="1">
    <source>
        <dbReference type="EMBL" id="MBS2965631.1"/>
    </source>
</evidence>
<dbReference type="GO" id="GO:0008168">
    <property type="term" value="F:methyltransferase activity"/>
    <property type="evidence" value="ECO:0007669"/>
    <property type="project" value="UniProtKB-KW"/>
</dbReference>
<dbReference type="AlphaFoldDB" id="A0A8J8BEY4"/>
<evidence type="ECO:0000313" key="2">
    <source>
        <dbReference type="Proteomes" id="UP000677913"/>
    </source>
</evidence>
<comment type="caution">
    <text evidence="1">The sequence shown here is derived from an EMBL/GenBank/DDBJ whole genome shotgun (WGS) entry which is preliminary data.</text>
</comment>
<gene>
    <name evidence="1" type="ORF">KGA66_21450</name>
</gene>
<keyword evidence="1" id="KW-0489">Methyltransferase</keyword>
<proteinExistence type="predicted"/>
<organism evidence="1 2">
    <name type="scientific">Actinocrinis puniceicyclus</name>
    <dbReference type="NCBI Taxonomy" id="977794"/>
    <lineage>
        <taxon>Bacteria</taxon>
        <taxon>Bacillati</taxon>
        <taxon>Actinomycetota</taxon>
        <taxon>Actinomycetes</taxon>
        <taxon>Catenulisporales</taxon>
        <taxon>Actinospicaceae</taxon>
        <taxon>Actinocrinis</taxon>
    </lineage>
</organism>
<name>A0A8J8BEY4_9ACTN</name>
<dbReference type="GO" id="GO:0032259">
    <property type="term" value="P:methylation"/>
    <property type="evidence" value="ECO:0007669"/>
    <property type="project" value="UniProtKB-KW"/>
</dbReference>
<dbReference type="SUPFAM" id="SSF53335">
    <property type="entry name" value="S-adenosyl-L-methionine-dependent methyltransferases"/>
    <property type="match status" value="1"/>
</dbReference>
<dbReference type="EMBL" id="JAGSXH010000093">
    <property type="protein sequence ID" value="MBS2965631.1"/>
    <property type="molecule type" value="Genomic_DNA"/>
</dbReference>
<keyword evidence="2" id="KW-1185">Reference proteome</keyword>
<dbReference type="RefSeq" id="WP_211469986.1">
    <property type="nucleotide sequence ID" value="NZ_JAGSXH010000093.1"/>
</dbReference>
<reference evidence="1" key="1">
    <citation type="submission" date="2021-04" db="EMBL/GenBank/DDBJ databases">
        <title>Genome based classification of Actinospica acidithermotolerans sp. nov., an actinobacterium isolated from an Indonesian hot spring.</title>
        <authorList>
            <person name="Kusuma A.B."/>
            <person name="Putra K.E."/>
            <person name="Nafisah S."/>
            <person name="Loh J."/>
            <person name="Nouioui I."/>
            <person name="Goodfellow M."/>
        </authorList>
    </citation>
    <scope>NUCLEOTIDE SEQUENCE</scope>
    <source>
        <strain evidence="1">DSM 45618</strain>
    </source>
</reference>
<dbReference type="InterPro" id="IPR024019">
    <property type="entry name" value="CHP04096"/>
</dbReference>
<dbReference type="Proteomes" id="UP000677913">
    <property type="component" value="Unassembled WGS sequence"/>
</dbReference>
<protein>
    <submittedName>
        <fullName evidence="1">DNA phosphorothioation-associated putative methyltransferase</fullName>
    </submittedName>
</protein>
<dbReference type="NCBIfam" id="TIGR04096">
    <property type="entry name" value="dnd_rel_methyl"/>
    <property type="match status" value="1"/>
</dbReference>
<dbReference type="Gene3D" id="3.40.50.150">
    <property type="entry name" value="Vaccinia Virus protein VP39"/>
    <property type="match status" value="1"/>
</dbReference>
<sequence length="481" mass="54139">MPEWSSDRRLTAIARNTLSVPVRQALLDQQLTPGARALDYGCGRGDDVRALRHMRFDIEGWDPFYTPDTVLRPSQVVLLTYVLNVVEDPAERRRTLEHAWSLTTGVLVVSTRLAWERTRVRGEALSDGVLTSHKTFQHLYGTGELRDFVRETTGARCVSAAPGIVYAFRNEHDHLTFLARRIIPDSGWLESKDAATALAAIVERLEQRGRLPRLEELPGDLAAHLAHLGSSELRRLAEKAADPAKIKAGARRSTLNTLLFLGVELFNGRGPLVNLPLAVQADIRAFFTSYKEACRRADRLLFKLRDDTYLRAAMNGSPVGKLTPTALYVHRRAVDQLPVVLLLYEHCAAIAAGRPGTWDLIKLHHQGRAVSYLGYPEFDTDPHPRLASSYVVDLKTLEASYFSYAARANRPLLHRKHEFLSPDDPVADRYRRLTAAEVRAGLYENPSLIGTEQGWERELERCGRQLRGHRLVRRTEPTARA</sequence>
<keyword evidence="1" id="KW-0808">Transferase</keyword>
<accession>A0A8J8BEY4</accession>